<dbReference type="Pfam" id="PF13649">
    <property type="entry name" value="Methyltransf_25"/>
    <property type="match status" value="1"/>
</dbReference>
<dbReference type="GO" id="GO:0000234">
    <property type="term" value="F:phosphoethanolamine N-methyltransferase activity"/>
    <property type="evidence" value="ECO:0007669"/>
    <property type="project" value="UniProtKB-EC"/>
</dbReference>
<keyword evidence="8" id="KW-1185">Reference proteome</keyword>
<evidence type="ECO:0000256" key="1">
    <source>
        <dbReference type="ARBA" id="ARBA00005189"/>
    </source>
</evidence>
<evidence type="ECO:0000259" key="6">
    <source>
        <dbReference type="Pfam" id="PF13649"/>
    </source>
</evidence>
<evidence type="ECO:0000256" key="3">
    <source>
        <dbReference type="ARBA" id="ARBA00022679"/>
    </source>
</evidence>
<dbReference type="Gene3D" id="3.40.50.150">
    <property type="entry name" value="Vaccinia Virus protein VP39"/>
    <property type="match status" value="1"/>
</dbReference>
<comment type="pathway">
    <text evidence="4">Phospholipid metabolism.</text>
</comment>
<evidence type="ECO:0000256" key="4">
    <source>
        <dbReference type="ARBA" id="ARBA00025707"/>
    </source>
</evidence>
<dbReference type="CDD" id="cd02440">
    <property type="entry name" value="AdoMet_MTases"/>
    <property type="match status" value="1"/>
</dbReference>
<keyword evidence="3 7" id="KW-0808">Transferase</keyword>
<dbReference type="OrthoDB" id="9769602at2"/>
<keyword evidence="2 7" id="KW-0489">Methyltransferase</keyword>
<reference evidence="7 8" key="1">
    <citation type="submission" date="2017-06" db="EMBL/GenBank/DDBJ databases">
        <authorList>
            <person name="Kim H.J."/>
            <person name="Triplett B.A."/>
        </authorList>
    </citation>
    <scope>NUCLEOTIDE SEQUENCE [LARGE SCALE GENOMIC DNA]</scope>
    <source>
        <strain evidence="7 8">CGMCC 4.1858</strain>
    </source>
</reference>
<evidence type="ECO:0000313" key="8">
    <source>
        <dbReference type="Proteomes" id="UP000198280"/>
    </source>
</evidence>
<dbReference type="EMBL" id="FZOF01000041">
    <property type="protein sequence ID" value="SNT56168.1"/>
    <property type="molecule type" value="Genomic_DNA"/>
</dbReference>
<dbReference type="PANTHER" id="PTHR44307:SF2">
    <property type="entry name" value="PHOSPHOETHANOLAMINE METHYLTRANSFERASE ISOFORM X1"/>
    <property type="match status" value="1"/>
</dbReference>
<dbReference type="InterPro" id="IPR029063">
    <property type="entry name" value="SAM-dependent_MTases_sf"/>
</dbReference>
<feature type="domain" description="Methyltransferase" evidence="6">
    <location>
        <begin position="53"/>
        <end position="150"/>
    </location>
</feature>
<organism evidence="7 8">
    <name type="scientific">Actinacidiphila glaucinigra</name>
    <dbReference type="NCBI Taxonomy" id="235986"/>
    <lineage>
        <taxon>Bacteria</taxon>
        <taxon>Bacillati</taxon>
        <taxon>Actinomycetota</taxon>
        <taxon>Actinomycetes</taxon>
        <taxon>Kitasatosporales</taxon>
        <taxon>Streptomycetaceae</taxon>
        <taxon>Actinacidiphila</taxon>
    </lineage>
</organism>
<evidence type="ECO:0000256" key="5">
    <source>
        <dbReference type="ARBA" id="ARBA00047622"/>
    </source>
</evidence>
<dbReference type="SUPFAM" id="SSF53335">
    <property type="entry name" value="S-adenosyl-L-methionine-dependent methyltransferases"/>
    <property type="match status" value="1"/>
</dbReference>
<evidence type="ECO:0000256" key="2">
    <source>
        <dbReference type="ARBA" id="ARBA00022603"/>
    </source>
</evidence>
<dbReference type="InterPro" id="IPR041698">
    <property type="entry name" value="Methyltransf_25"/>
</dbReference>
<comment type="pathway">
    <text evidence="1">Lipid metabolism.</text>
</comment>
<accession>A0A239NP62</accession>
<sequence length="266" mass="29849">MPHTQSTYLAMRYSRAVALRHERLYGHGYQGPSSEETFNDLTGRLRLRADFRVLDVGSGLGGDAFRLAVQYGVSVLGLDSSAELTDVCLERIEESGTLGVTFATGDVRDSDLLTDDSFDIVWSRDCVVFVPLADKLALWRRLHRVLRPGGQVMVTDYCLGPRGGSSEHTARMAAWDHYMISPAAYQTMLTDVGFTEVKMEDLSSQLKANMLEGHTRLLSERACFLEEMGKAEYERLLSRWERKINSCDTGEIVWTVLTARRPGEAR</sequence>
<comment type="catalytic activity">
    <reaction evidence="5">
        <text>phosphoethanolamine + S-adenosyl-L-methionine = N-methylethanolamine phosphate + S-adenosyl-L-homocysteine + H(+)</text>
        <dbReference type="Rhea" id="RHEA:20365"/>
        <dbReference type="ChEBI" id="CHEBI:15378"/>
        <dbReference type="ChEBI" id="CHEBI:57781"/>
        <dbReference type="ChEBI" id="CHEBI:57856"/>
        <dbReference type="ChEBI" id="CHEBI:58190"/>
        <dbReference type="ChEBI" id="CHEBI:59789"/>
        <dbReference type="EC" id="2.1.1.103"/>
    </reaction>
    <physiologicalReaction direction="left-to-right" evidence="5">
        <dbReference type="Rhea" id="RHEA:20366"/>
    </physiologicalReaction>
</comment>
<dbReference type="GO" id="GO:0032259">
    <property type="term" value="P:methylation"/>
    <property type="evidence" value="ECO:0007669"/>
    <property type="project" value="UniProtKB-KW"/>
</dbReference>
<proteinExistence type="predicted"/>
<dbReference type="PANTHER" id="PTHR44307">
    <property type="entry name" value="PHOSPHOETHANOLAMINE METHYLTRANSFERASE"/>
    <property type="match status" value="1"/>
</dbReference>
<dbReference type="Proteomes" id="UP000198280">
    <property type="component" value="Unassembled WGS sequence"/>
</dbReference>
<gene>
    <name evidence="7" type="ORF">SAMN05216252_14113</name>
</gene>
<dbReference type="AlphaFoldDB" id="A0A239NP62"/>
<protein>
    <submittedName>
        <fullName evidence="7">Phosphoethanolamine N-methyltransferase</fullName>
    </submittedName>
</protein>
<evidence type="ECO:0000313" key="7">
    <source>
        <dbReference type="EMBL" id="SNT56168.1"/>
    </source>
</evidence>
<name>A0A239NP62_9ACTN</name>